<reference evidence="3 5" key="1">
    <citation type="submission" date="2024-05" db="EMBL/GenBank/DDBJ databases">
        <title>Genetic variation in Jamaican populations of the coffee berry borer (Hypothenemus hampei).</title>
        <authorList>
            <person name="Errbii M."/>
            <person name="Myrie A."/>
        </authorList>
    </citation>
    <scope>NUCLEOTIDE SEQUENCE [LARGE SCALE GENOMIC DNA]</scope>
    <source>
        <strain evidence="3">JA-Hopewell-2020-01-JO</strain>
        <tissue evidence="3">Whole body</tissue>
    </source>
</reference>
<evidence type="ECO:0000259" key="2">
    <source>
        <dbReference type="Pfam" id="PF13837"/>
    </source>
</evidence>
<dbReference type="Pfam" id="PF13837">
    <property type="entry name" value="Myb_DNA-bind_4"/>
    <property type="match status" value="1"/>
</dbReference>
<sequence length="259" mass="30925">MSEEEVIEFVIMPDTSTSKEYAIENSDSFKWSHVNTLALIDLYKKYRKDVGSFKIRTLKKMFEEIACQLELTLKQKITASNCENRWKHLERTYKKYVENNNKTGRGRKDFEYATEMNDVLGQKKNVNPIILLSSDTVVQPKEKENNRNTEEKVLNTKFEDTDCPITVQQEKTSCSNAKVVELEKPLYRSRNKKEYRNKILKVDILREIRKERQEYYKARLQMEERKLEAKKKKMKILKERNNLLRQCIQKGMNLTKEEF</sequence>
<evidence type="ECO:0000256" key="1">
    <source>
        <dbReference type="SAM" id="Coils"/>
    </source>
</evidence>
<feature type="coiled-coil region" evidence="1">
    <location>
        <begin position="205"/>
        <end position="240"/>
    </location>
</feature>
<accession>A0ABD1E8R4</accession>
<dbReference type="InterPro" id="IPR044822">
    <property type="entry name" value="Myb_DNA-bind_4"/>
</dbReference>
<evidence type="ECO:0000313" key="3">
    <source>
        <dbReference type="EMBL" id="KAL1491047.1"/>
    </source>
</evidence>
<evidence type="ECO:0000313" key="4">
    <source>
        <dbReference type="EMBL" id="KAL1509159.1"/>
    </source>
</evidence>
<dbReference type="AlphaFoldDB" id="A0ABD1E8R4"/>
<feature type="domain" description="Myb/SANT-like DNA-binding" evidence="2">
    <location>
        <begin position="29"/>
        <end position="118"/>
    </location>
</feature>
<dbReference type="EMBL" id="JBDJPC010000009">
    <property type="protein sequence ID" value="KAL1491047.1"/>
    <property type="molecule type" value="Genomic_DNA"/>
</dbReference>
<name>A0ABD1E8R4_HYPHA</name>
<keyword evidence="1" id="KW-0175">Coiled coil</keyword>
<evidence type="ECO:0000313" key="5">
    <source>
        <dbReference type="Proteomes" id="UP001566132"/>
    </source>
</evidence>
<dbReference type="Proteomes" id="UP001566132">
    <property type="component" value="Unassembled WGS sequence"/>
</dbReference>
<dbReference type="EMBL" id="JBDJPC010000003">
    <property type="protein sequence ID" value="KAL1509159.1"/>
    <property type="molecule type" value="Genomic_DNA"/>
</dbReference>
<gene>
    <name evidence="4" type="ORF">ABEB36_003941</name>
    <name evidence="3" type="ORF">ABEB36_011703</name>
</gene>
<proteinExistence type="predicted"/>
<keyword evidence="5" id="KW-1185">Reference proteome</keyword>
<comment type="caution">
    <text evidence="3">The sequence shown here is derived from an EMBL/GenBank/DDBJ whole genome shotgun (WGS) entry which is preliminary data.</text>
</comment>
<organism evidence="3 5">
    <name type="scientific">Hypothenemus hampei</name>
    <name type="common">Coffee berry borer</name>
    <dbReference type="NCBI Taxonomy" id="57062"/>
    <lineage>
        <taxon>Eukaryota</taxon>
        <taxon>Metazoa</taxon>
        <taxon>Ecdysozoa</taxon>
        <taxon>Arthropoda</taxon>
        <taxon>Hexapoda</taxon>
        <taxon>Insecta</taxon>
        <taxon>Pterygota</taxon>
        <taxon>Neoptera</taxon>
        <taxon>Endopterygota</taxon>
        <taxon>Coleoptera</taxon>
        <taxon>Polyphaga</taxon>
        <taxon>Cucujiformia</taxon>
        <taxon>Curculionidae</taxon>
        <taxon>Scolytinae</taxon>
        <taxon>Hypothenemus</taxon>
    </lineage>
</organism>
<dbReference type="Gene3D" id="1.10.10.60">
    <property type="entry name" value="Homeodomain-like"/>
    <property type="match status" value="1"/>
</dbReference>
<protein>
    <recommendedName>
        <fullName evidence="2">Myb/SANT-like DNA-binding domain-containing protein</fullName>
    </recommendedName>
</protein>